<protein>
    <recommendedName>
        <fullName evidence="3">Thioredoxin domain-containing protein</fullName>
    </recommendedName>
</protein>
<sequence length="697" mass="79735">YKTRELGMVFEAIEGGFSKEEQELALELVKNHKLWDPKNQSRALDLLVLLNAIDAGKIKIPTRGKGFSKESPRKISEALVILDYLSYKSYSRETLSPRSQEECAKLGMVFNAIKAGNGLSKAGQKAVFQLGKQFLKDRTSDKDLQALLKREALIKTHLCLEDRSECRVLNFRKFRRLITDKISDRFKKEFNSKQSALGRMLNLIRKNQSYFRIFLMPENQGVAVEIFICALDDEKLSDNLNSQEQLMDFLKSKSNPAYKNVAKRIEAEYEAIFLSSNFEELVADRDNVLLPLMALYPAIKDFAESQDRDNFSEHKTRGGRTIEGILERAEAKFESEIKKFEESKSKAADIEKNKLLALKQPGWAKDLRKVIDKKPEDAVIIFTGTACKDCRQMIKENKFEKFAQANPKLKVYWRHMPTIKRGRRLKLVKAVDELFLMQLKIRAFPTIITFQNKKIKTWDIENNKLVEIGPLFKGSQKSKEASAAYLDPDKTYYHPDGTQYTSKEVAAAKTLEQKETIIAHTKAYEANENKRKRKILGSAAKKIENHALKKLKEMGIHGNGVIVLKANILQRNRKSLESIQQKKDGSLTRPKYLGEVYFKYKEFEGKGNMEINAKDKTIKTKNDFENKLNELPLLSIRKKLLSLSDEALGSLFFTGTKTVNGKPAYINGIPVYIIMANPASYFIKIKVSGKKLEIIHE</sequence>
<reference evidence="1 2" key="1">
    <citation type="journal article" date="2015" name="Microbiome">
        <title>Genomic resolution of linkages in carbon, nitrogen, and sulfur cycling among widespread estuary sediment bacteria.</title>
        <authorList>
            <person name="Baker B.J."/>
            <person name="Lazar C.S."/>
            <person name="Teske A.P."/>
            <person name="Dick G.J."/>
        </authorList>
    </citation>
    <scope>NUCLEOTIDE SEQUENCE [LARGE SCALE GENOMIC DNA]</scope>
    <source>
        <strain evidence="1">DG_54_3</strain>
    </source>
</reference>
<evidence type="ECO:0000313" key="1">
    <source>
        <dbReference type="EMBL" id="KPJ64045.1"/>
    </source>
</evidence>
<organism evidence="1 2">
    <name type="scientific">candidate division WOR-1 bacterium DG_54_3</name>
    <dbReference type="NCBI Taxonomy" id="1703775"/>
    <lineage>
        <taxon>Bacteria</taxon>
        <taxon>Bacillati</taxon>
        <taxon>Saganbacteria</taxon>
    </lineage>
</organism>
<feature type="non-terminal residue" evidence="1">
    <location>
        <position position="1"/>
    </location>
</feature>
<dbReference type="Proteomes" id="UP000051861">
    <property type="component" value="Unassembled WGS sequence"/>
</dbReference>
<comment type="caution">
    <text evidence="1">The sequence shown here is derived from an EMBL/GenBank/DDBJ whole genome shotgun (WGS) entry which is preliminary data.</text>
</comment>
<dbReference type="AlphaFoldDB" id="A0A0S7XNH3"/>
<evidence type="ECO:0008006" key="3">
    <source>
        <dbReference type="Google" id="ProtNLM"/>
    </source>
</evidence>
<gene>
    <name evidence="1" type="ORF">AMJ44_13505</name>
</gene>
<dbReference type="InterPro" id="IPR036249">
    <property type="entry name" value="Thioredoxin-like_sf"/>
</dbReference>
<dbReference type="Gene3D" id="3.40.30.10">
    <property type="entry name" value="Glutaredoxin"/>
    <property type="match status" value="1"/>
</dbReference>
<accession>A0A0S7XNH3</accession>
<proteinExistence type="predicted"/>
<dbReference type="CDD" id="cd02947">
    <property type="entry name" value="TRX_family"/>
    <property type="match status" value="1"/>
</dbReference>
<evidence type="ECO:0000313" key="2">
    <source>
        <dbReference type="Proteomes" id="UP000051861"/>
    </source>
</evidence>
<dbReference type="EMBL" id="LIZX01000203">
    <property type="protein sequence ID" value="KPJ64045.1"/>
    <property type="molecule type" value="Genomic_DNA"/>
</dbReference>
<name>A0A0S7XNH3_UNCSA</name>
<dbReference type="SUPFAM" id="SSF52833">
    <property type="entry name" value="Thioredoxin-like"/>
    <property type="match status" value="1"/>
</dbReference>